<protein>
    <recommendedName>
        <fullName evidence="8">5'-nucleotidase domain-containing protein</fullName>
    </recommendedName>
</protein>
<dbReference type="SUPFAM" id="SSF56784">
    <property type="entry name" value="HAD-like"/>
    <property type="match status" value="1"/>
</dbReference>
<sequence>MADMSAIGFDYDYTLANYNPSIHQLIYKLAQDHLINNMRYPVKLAERSYDPHFAIRGLTYDTKNGNLLKIDYLNNLQTDAVYCGRTPLTTSQIIETYGGYHISQSYISQNMRNMIDNFSLPEICLISDTIDFFHKNDMAFDAGYVYADVTKAISHAHTSGLLHQTILSNLDNYLPAKRPIIGEFLSKLKRKGRKLFLLTNSPFYFVNGGMSFILGSDWLDLFDIVMVSADKPNWFTSSRPFRELHPKNGAIMWSKVKEFKQGSVYVEGSMEEFTKLTQFNGYQVLYIGDHLMADVKEPSRNKGWRTGVIISELEKEIQIQSSVDYESNLKLLLQLIDKRRKVDMLAKDKEIAILKDLSLEINRVRKNLKEAFNPYFGSVFRTHSNQTYFSYTLQRYADVYSSSIENFYNYPYDYTYGVNRIYLPHERDLSKT</sequence>
<feature type="binding site" evidence="6">
    <location>
        <position position="289"/>
    </location>
    <ligand>
        <name>Mg(2+)</name>
        <dbReference type="ChEBI" id="CHEBI:18420"/>
    </ligand>
</feature>
<dbReference type="InterPro" id="IPR023214">
    <property type="entry name" value="HAD_sf"/>
</dbReference>
<proteinExistence type="inferred from homology"/>
<evidence type="ECO:0000256" key="2">
    <source>
        <dbReference type="ARBA" id="ARBA00022723"/>
    </source>
</evidence>
<evidence type="ECO:0000256" key="1">
    <source>
        <dbReference type="ARBA" id="ARBA00009589"/>
    </source>
</evidence>
<dbReference type="PANTHER" id="PTHR12103">
    <property type="entry name" value="5'-NUCLEOTIDASE DOMAIN-CONTAINING"/>
    <property type="match status" value="1"/>
</dbReference>
<feature type="active site" description="Nucleophile" evidence="5">
    <location>
        <position position="10"/>
    </location>
</feature>
<dbReference type="Pfam" id="PF05761">
    <property type="entry name" value="5_nucleotid"/>
    <property type="match status" value="1"/>
</dbReference>
<keyword evidence="3" id="KW-0378">Hydrolase</keyword>
<feature type="active site" description="Proton donor" evidence="5">
    <location>
        <position position="12"/>
    </location>
</feature>
<dbReference type="InterPro" id="IPR008380">
    <property type="entry name" value="HAD-SF_hydro_IG_5-nucl"/>
</dbReference>
<dbReference type="NCBIfam" id="TIGR02244">
    <property type="entry name" value="HAD-IG-Ncltidse"/>
    <property type="match status" value="1"/>
</dbReference>
<dbReference type="InterPro" id="IPR036412">
    <property type="entry name" value="HAD-like_sf"/>
</dbReference>
<dbReference type="InterPro" id="IPR016695">
    <property type="entry name" value="Pur_nucleotidase"/>
</dbReference>
<evidence type="ECO:0000256" key="3">
    <source>
        <dbReference type="ARBA" id="ARBA00022801"/>
    </source>
</evidence>
<evidence type="ECO:0000256" key="5">
    <source>
        <dbReference type="PIRSR" id="PIRSR017434-1"/>
    </source>
</evidence>
<dbReference type="GO" id="GO:0046872">
    <property type="term" value="F:metal ion binding"/>
    <property type="evidence" value="ECO:0007669"/>
    <property type="project" value="UniProtKB-KW"/>
</dbReference>
<accession>A0A6B2L3Z5</accession>
<dbReference type="PIRSF" id="PIRSF017434">
    <property type="entry name" value="Purine_5'-nucleotidase"/>
    <property type="match status" value="1"/>
</dbReference>
<comment type="similarity">
    <text evidence="1">Belongs to the 5'(3')-deoxyribonucleotidase family.</text>
</comment>
<evidence type="ECO:0000256" key="6">
    <source>
        <dbReference type="PIRSR" id="PIRSR017434-2"/>
    </source>
</evidence>
<dbReference type="AlphaFoldDB" id="A0A6B2L3Z5"/>
<organism evidence="7">
    <name type="scientific">Arcella intermedia</name>
    <dbReference type="NCBI Taxonomy" id="1963864"/>
    <lineage>
        <taxon>Eukaryota</taxon>
        <taxon>Amoebozoa</taxon>
        <taxon>Tubulinea</taxon>
        <taxon>Elardia</taxon>
        <taxon>Arcellinida</taxon>
        <taxon>Sphaerothecina</taxon>
        <taxon>Arcellidae</taxon>
        <taxon>Arcella</taxon>
    </lineage>
</organism>
<comment type="cofactor">
    <cofactor evidence="6">
        <name>Mg(2+)</name>
        <dbReference type="ChEBI" id="CHEBI:18420"/>
    </cofactor>
    <text evidence="6">Binds 1 Mg(2+) ion per subunit.</text>
</comment>
<evidence type="ECO:0008006" key="8">
    <source>
        <dbReference type="Google" id="ProtNLM"/>
    </source>
</evidence>
<dbReference type="GO" id="GO:0008253">
    <property type="term" value="F:5'-nucleotidase activity"/>
    <property type="evidence" value="ECO:0007669"/>
    <property type="project" value="TreeGrafter"/>
</dbReference>
<dbReference type="PANTHER" id="PTHR12103:SF12">
    <property type="entry name" value="FI20020P1"/>
    <property type="match status" value="1"/>
</dbReference>
<evidence type="ECO:0000313" key="7">
    <source>
        <dbReference type="EMBL" id="NDV31568.1"/>
    </source>
</evidence>
<dbReference type="Gene3D" id="3.40.50.1000">
    <property type="entry name" value="HAD superfamily/HAD-like"/>
    <property type="match status" value="1"/>
</dbReference>
<feature type="binding site" evidence="6">
    <location>
        <position position="12"/>
    </location>
    <ligand>
        <name>GMP</name>
        <dbReference type="ChEBI" id="CHEBI:58115"/>
    </ligand>
</feature>
<dbReference type="EMBL" id="GIBP01002599">
    <property type="protein sequence ID" value="NDV31568.1"/>
    <property type="molecule type" value="Transcribed_RNA"/>
</dbReference>
<feature type="binding site" evidence="6">
    <location>
        <position position="10"/>
    </location>
    <ligand>
        <name>Mg(2+)</name>
        <dbReference type="ChEBI" id="CHEBI:18420"/>
    </ligand>
</feature>
<name>A0A6B2L3Z5_9EUKA</name>
<keyword evidence="4 6" id="KW-0460">Magnesium</keyword>
<reference evidence="7" key="1">
    <citation type="journal article" date="2020" name="J. Eukaryot. Microbiol.">
        <title>De novo Sequencing, Assembly and Annotation of the Transcriptome for the Free-Living Testate Amoeba Arcella intermedia.</title>
        <authorList>
            <person name="Ribeiro G.M."/>
            <person name="Porfirio-Sousa A.L."/>
            <person name="Maurer-Alcala X.X."/>
            <person name="Katz L.A."/>
            <person name="Lahr D.J.G."/>
        </authorList>
    </citation>
    <scope>NUCLEOTIDE SEQUENCE</scope>
</reference>
<evidence type="ECO:0000256" key="4">
    <source>
        <dbReference type="ARBA" id="ARBA00022842"/>
    </source>
</evidence>
<keyword evidence="2 6" id="KW-0479">Metal-binding</keyword>